<dbReference type="GO" id="GO:0005737">
    <property type="term" value="C:cytoplasm"/>
    <property type="evidence" value="ECO:0007669"/>
    <property type="project" value="UniProtKB-ARBA"/>
</dbReference>
<dbReference type="AlphaFoldDB" id="A0A8T3B216"/>
<dbReference type="EMBL" id="JAGYWB010000013">
    <property type="protein sequence ID" value="KAI0500525.1"/>
    <property type="molecule type" value="Genomic_DNA"/>
</dbReference>
<feature type="repeat" description="PPR" evidence="2">
    <location>
        <begin position="167"/>
        <end position="197"/>
    </location>
</feature>
<dbReference type="Pfam" id="PF13041">
    <property type="entry name" value="PPR_2"/>
    <property type="match status" value="2"/>
</dbReference>
<dbReference type="PROSITE" id="PS51375">
    <property type="entry name" value="PPR"/>
    <property type="match status" value="5"/>
</dbReference>
<dbReference type="GO" id="GO:0003723">
    <property type="term" value="F:RNA binding"/>
    <property type="evidence" value="ECO:0007669"/>
    <property type="project" value="InterPro"/>
</dbReference>
<organism evidence="3 4">
    <name type="scientific">Dendrobium nobile</name>
    <name type="common">Orchid</name>
    <dbReference type="NCBI Taxonomy" id="94219"/>
    <lineage>
        <taxon>Eukaryota</taxon>
        <taxon>Viridiplantae</taxon>
        <taxon>Streptophyta</taxon>
        <taxon>Embryophyta</taxon>
        <taxon>Tracheophyta</taxon>
        <taxon>Spermatophyta</taxon>
        <taxon>Magnoliopsida</taxon>
        <taxon>Liliopsida</taxon>
        <taxon>Asparagales</taxon>
        <taxon>Orchidaceae</taxon>
        <taxon>Epidendroideae</taxon>
        <taxon>Malaxideae</taxon>
        <taxon>Dendrobiinae</taxon>
        <taxon>Dendrobium</taxon>
    </lineage>
</organism>
<sequence length="523" mass="58467">MNGSNFQHFIKKCGNLKHAQQLHAQAIFQALHPYHQPLTCQILNAYARIGRTTDAYKVFDQIPKPDIVSLTSLISLHLQCNQPHKAVSVFSNIISSGIQPDGFAVVGALFASTRLCHLELGREVHALIYRHKLDSESVVSNALIDMYSKTGKIRSAESVFAGMITRDAVSWSSMLNGYAKCSDLGSAVKLFDGMRSRDTVSWTVMITAHVQQKQPITALKLFREMNLEGHQPTSITIVGVLSACADVGALDLGRTIHGYVFKLDTSFDVTLYNALIDMYSKSGNLKMAEDIFNGITNKDVYTWTSMISGFAVHGGAKRAIEVFSDMLNSGISPNKITFLAILLACSHGGMVDEGRKMFDEMRTVYNYKPQVEHFGCMIDLLGRAGLLREAELLIQDMGMDVDCVIWRSILSASLIHGNVELAELAGKKIREREPDDDGVYVLLWNMYASSNRWKEALEMRRKMKEMKLLKRPGCSWIEVDGIVREFLVDDKMNICEGEIDLVLEEMSRHLRTCSSVLYSEEDA</sequence>
<evidence type="ECO:0000256" key="1">
    <source>
        <dbReference type="ARBA" id="ARBA00022737"/>
    </source>
</evidence>
<dbReference type="NCBIfam" id="TIGR00756">
    <property type="entry name" value="PPR"/>
    <property type="match status" value="5"/>
</dbReference>
<dbReference type="Pfam" id="PF20431">
    <property type="entry name" value="E_motif"/>
    <property type="match status" value="1"/>
</dbReference>
<comment type="caution">
    <text evidence="3">The sequence shown here is derived from an EMBL/GenBank/DDBJ whole genome shotgun (WGS) entry which is preliminary data.</text>
</comment>
<dbReference type="InterPro" id="IPR046848">
    <property type="entry name" value="E_motif"/>
</dbReference>
<keyword evidence="1" id="KW-0677">Repeat</keyword>
<dbReference type="InterPro" id="IPR002885">
    <property type="entry name" value="PPR_rpt"/>
</dbReference>
<dbReference type="FunFam" id="1.25.40.10:FF:000277">
    <property type="entry name" value="Pentatricopeptide repeat-containing protein, mitochondrial"/>
    <property type="match status" value="1"/>
</dbReference>
<dbReference type="Pfam" id="PF01535">
    <property type="entry name" value="PPR"/>
    <property type="match status" value="4"/>
</dbReference>
<dbReference type="OrthoDB" id="726582at2759"/>
<dbReference type="Gene3D" id="1.25.40.10">
    <property type="entry name" value="Tetratricopeptide repeat domain"/>
    <property type="match status" value="4"/>
</dbReference>
<evidence type="ECO:0000313" key="4">
    <source>
        <dbReference type="Proteomes" id="UP000829196"/>
    </source>
</evidence>
<keyword evidence="4" id="KW-1185">Reference proteome</keyword>
<reference evidence="3" key="1">
    <citation type="journal article" date="2022" name="Front. Genet.">
        <title>Chromosome-Scale Assembly of the Dendrobium nobile Genome Provides Insights Into the Molecular Mechanism of the Biosynthesis of the Medicinal Active Ingredient of Dendrobium.</title>
        <authorList>
            <person name="Xu Q."/>
            <person name="Niu S.-C."/>
            <person name="Li K.-L."/>
            <person name="Zheng P.-J."/>
            <person name="Zhang X.-J."/>
            <person name="Jia Y."/>
            <person name="Liu Y."/>
            <person name="Niu Y.-X."/>
            <person name="Yu L.-H."/>
            <person name="Chen D.-F."/>
            <person name="Zhang G.-Q."/>
        </authorList>
    </citation>
    <scope>NUCLEOTIDE SEQUENCE</scope>
    <source>
        <tissue evidence="3">Leaf</tissue>
    </source>
</reference>
<protein>
    <recommendedName>
        <fullName evidence="5">Pentatricopeptide repeat-containing protein</fullName>
    </recommendedName>
</protein>
<evidence type="ECO:0000256" key="2">
    <source>
        <dbReference type="PROSITE-ProRule" id="PRU00708"/>
    </source>
</evidence>
<feature type="repeat" description="PPR" evidence="2">
    <location>
        <begin position="66"/>
        <end position="100"/>
    </location>
</feature>
<accession>A0A8T3B216</accession>
<dbReference type="Proteomes" id="UP000829196">
    <property type="component" value="Unassembled WGS sequence"/>
</dbReference>
<evidence type="ECO:0008006" key="5">
    <source>
        <dbReference type="Google" id="ProtNLM"/>
    </source>
</evidence>
<dbReference type="PANTHER" id="PTHR47926:SF497">
    <property type="entry name" value="TETRATRICOPEPTIDE-LIKE HELICAL DOMAIN SUPERFAMILY"/>
    <property type="match status" value="1"/>
</dbReference>
<feature type="repeat" description="PPR" evidence="2">
    <location>
        <begin position="268"/>
        <end position="298"/>
    </location>
</feature>
<dbReference type="InterPro" id="IPR046960">
    <property type="entry name" value="PPR_At4g14850-like_plant"/>
</dbReference>
<dbReference type="InterPro" id="IPR011990">
    <property type="entry name" value="TPR-like_helical_dom_sf"/>
</dbReference>
<dbReference type="SMR" id="A0A8T3B216"/>
<name>A0A8T3B216_DENNO</name>
<feature type="repeat" description="PPR" evidence="2">
    <location>
        <begin position="299"/>
        <end position="333"/>
    </location>
</feature>
<dbReference type="FunFam" id="1.25.40.10:FF:000348">
    <property type="entry name" value="Pentatricopeptide repeat-containing protein chloroplastic"/>
    <property type="match status" value="1"/>
</dbReference>
<dbReference type="PANTHER" id="PTHR47926">
    <property type="entry name" value="PENTATRICOPEPTIDE REPEAT-CONTAINING PROTEIN"/>
    <property type="match status" value="1"/>
</dbReference>
<feature type="repeat" description="PPR" evidence="2">
    <location>
        <begin position="198"/>
        <end position="232"/>
    </location>
</feature>
<gene>
    <name evidence="3" type="ORF">KFK09_018739</name>
</gene>
<dbReference type="SUPFAM" id="SSF48452">
    <property type="entry name" value="TPR-like"/>
    <property type="match status" value="1"/>
</dbReference>
<dbReference type="GO" id="GO:0016556">
    <property type="term" value="P:mRNA modification"/>
    <property type="evidence" value="ECO:0007669"/>
    <property type="project" value="UniProtKB-ARBA"/>
</dbReference>
<proteinExistence type="predicted"/>
<evidence type="ECO:0000313" key="3">
    <source>
        <dbReference type="EMBL" id="KAI0500525.1"/>
    </source>
</evidence>